<sequence length="85" mass="9029">MSSLSIRDLAHSQELDRRAMSAVSGGQGFGGFANVNVNIVQNIAQLQNVQVNALNDIGVIGPNFQAPSFDVSPKQIGKTNLDLSF</sequence>
<accession>A0A158BQF1</accession>
<evidence type="ECO:0000313" key="2">
    <source>
        <dbReference type="Proteomes" id="UP000054851"/>
    </source>
</evidence>
<organism evidence="1 2">
    <name type="scientific">Caballeronia hypogeia</name>
    <dbReference type="NCBI Taxonomy" id="1777140"/>
    <lineage>
        <taxon>Bacteria</taxon>
        <taxon>Pseudomonadati</taxon>
        <taxon>Pseudomonadota</taxon>
        <taxon>Betaproteobacteria</taxon>
        <taxon>Burkholderiales</taxon>
        <taxon>Burkholderiaceae</taxon>
        <taxon>Caballeronia</taxon>
    </lineage>
</organism>
<gene>
    <name evidence="1" type="ORF">AWB79_04073</name>
</gene>
<keyword evidence="2" id="KW-1185">Reference proteome</keyword>
<dbReference type="STRING" id="1777140.AWB79_04073"/>
<dbReference type="OrthoDB" id="9007755at2"/>
<name>A0A158BQF1_9BURK</name>
<dbReference type="Proteomes" id="UP000054851">
    <property type="component" value="Unassembled WGS sequence"/>
</dbReference>
<dbReference type="AlphaFoldDB" id="A0A158BQF1"/>
<dbReference type="EMBL" id="FCOA02000013">
    <property type="protein sequence ID" value="SAK72273.1"/>
    <property type="molecule type" value="Genomic_DNA"/>
</dbReference>
<proteinExistence type="predicted"/>
<dbReference type="RefSeq" id="WP_061169206.1">
    <property type="nucleotide sequence ID" value="NZ_FCOA02000013.1"/>
</dbReference>
<evidence type="ECO:0000313" key="1">
    <source>
        <dbReference type="EMBL" id="SAK72273.1"/>
    </source>
</evidence>
<protein>
    <submittedName>
        <fullName evidence="1">Uncharacterized protein</fullName>
    </submittedName>
</protein>
<comment type="caution">
    <text evidence="1">The sequence shown here is derived from an EMBL/GenBank/DDBJ whole genome shotgun (WGS) entry which is preliminary data.</text>
</comment>
<reference evidence="1" key="1">
    <citation type="submission" date="2016-01" db="EMBL/GenBank/DDBJ databases">
        <authorList>
            <person name="Peeters C."/>
        </authorList>
    </citation>
    <scope>NUCLEOTIDE SEQUENCE</scope>
    <source>
        <strain evidence="1">LMG 29322</strain>
    </source>
</reference>